<evidence type="ECO:0000313" key="1">
    <source>
        <dbReference type="EMBL" id="MUI10920.1"/>
    </source>
</evidence>
<keyword evidence="2" id="KW-1185">Reference proteome</keyword>
<comment type="caution">
    <text evidence="1">The sequence shown here is derived from an EMBL/GenBank/DDBJ whole genome shotgun (WGS) entry which is preliminary data.</text>
</comment>
<sequence>MVSEEIVITSAIAAGGYVGTQLFGSALATMGEDINKLYAKGRDKLVDVATKKINNPDDGKKVNLRAARDVLWNGAITEDEVCAEYFGGMLAASRSPEGKDDGVLNYVDTIKSMSSRQLELHYVIYKTWQNILLKSKAKINAGLSEDVNKYNIFLIGGELKARNLDYDRDLTVLHRQGLVNRFSYKTHIFGNVAISLVEVVPTTYGVMLFAAAHNKLDEWREFYAEEYISISDIEPLDFFGQSLEELKLAAGIP</sequence>
<dbReference type="EMBL" id="WNWM01000001">
    <property type="protein sequence ID" value="MUI10920.1"/>
    <property type="molecule type" value="Genomic_DNA"/>
</dbReference>
<name>A0A6I3X8H6_9BURK</name>
<dbReference type="AlphaFoldDB" id="A0A6I3X8H6"/>
<evidence type="ECO:0008006" key="3">
    <source>
        <dbReference type="Google" id="ProtNLM"/>
    </source>
</evidence>
<dbReference type="Proteomes" id="UP000431684">
    <property type="component" value="Unassembled WGS sequence"/>
</dbReference>
<gene>
    <name evidence="1" type="ORF">GJV26_00210</name>
</gene>
<protein>
    <recommendedName>
        <fullName evidence="3">DUF4393 domain-containing protein</fullName>
    </recommendedName>
</protein>
<dbReference type="RefSeq" id="WP_155706594.1">
    <property type="nucleotide sequence ID" value="NZ_BMWU01000049.1"/>
</dbReference>
<evidence type="ECO:0000313" key="2">
    <source>
        <dbReference type="Proteomes" id="UP000431684"/>
    </source>
</evidence>
<dbReference type="OrthoDB" id="6266415at2"/>
<accession>A0A6I3X8H6</accession>
<reference evidence="1 2" key="1">
    <citation type="submission" date="2019-11" db="EMBL/GenBank/DDBJ databases">
        <title>Draft Genome Sequences of Six Type Strains of the Genus Massilia.</title>
        <authorList>
            <person name="Miess H."/>
            <person name="Frediansyah A."/>
            <person name="Goeker M."/>
            <person name="Gross H."/>
        </authorList>
    </citation>
    <scope>NUCLEOTIDE SEQUENCE [LARGE SCALE GENOMIC DNA]</scope>
    <source>
        <strain evidence="1 2">DSM 17513</strain>
    </source>
</reference>
<proteinExistence type="predicted"/>
<organism evidence="1 2">
    <name type="scientific">Pseudoduganella dura</name>
    <dbReference type="NCBI Taxonomy" id="321982"/>
    <lineage>
        <taxon>Bacteria</taxon>
        <taxon>Pseudomonadati</taxon>
        <taxon>Pseudomonadota</taxon>
        <taxon>Betaproteobacteria</taxon>
        <taxon>Burkholderiales</taxon>
        <taxon>Oxalobacteraceae</taxon>
        <taxon>Telluria group</taxon>
        <taxon>Pseudoduganella</taxon>
    </lineage>
</organism>